<proteinExistence type="predicted"/>
<reference evidence="1" key="1">
    <citation type="submission" date="2022-04" db="EMBL/GenBank/DDBJ databases">
        <title>Jade perch genome.</title>
        <authorList>
            <person name="Chao B."/>
        </authorList>
    </citation>
    <scope>NUCLEOTIDE SEQUENCE</scope>
    <source>
        <strain evidence="1">CB-2022</strain>
    </source>
</reference>
<sequence>MVLWENCTKEWRERVLSVPGDVAMLNSIPVSPKDFNVTAVPYNITWYNLTTGQEISNQTGRILVNGETLWILKVMLGDAGEYETILRTPFQCYRQVTKLIVDLPVPGECGRPQRADQILTRGVTDNLACPLKNDIKKLKSYNITPSVKWYRGCDLIVDGTDRYSFIDATTLKIDKVELRDNGSYTCNLDVHSRWRHGIDIRDHRCPGKYSLVPQIREPANETLKEQMGSNFTKRCLVFVECVGVPKASIVWMAGDKEIQKFKIPLAPCLLTKKTVSTLTFPFILFHLLLLIFLRRDAYHNGAWLERLLVFSNLNEEDFHINYTCHAFNSMGVHKGYFTLLPADPNVILPIGLVFGSVTVLFIISVIVYYVFKVDIVLWFRRAFPVLYTNKGSDGKLHDAYVAYPQPSDDGFSKEVEAFALHTLPEVLEKACGYKLFIAGRDCLPGGAVVDSVEENIQASRRILLLYTASTFTSGKPTSGTIGDNKKICSDNTQSKTESGDGSSGVNFDGSDGVYPDTRQQLECVTAMHRALLEGSLKVVLVELEEITPAQLALLPESVRHLRKKQGAVCWWKNQRTKQRWKSYTRRREDEEKDGQRTQLSASLSPSSRNFSTQSFLSTTRTMAAAGWVFLAAELLSLTFTLAHDHHMDTETFHVSVGKLFLLRCPIADAHTEVTWSRGNNVSLPTGVEVRDGMLWFLPVQDFHHGSYTCKKRDKTELPGIKLGVSVSSEECPDSSETVSINQGVTDGLYCKQKEILGLNNTRNIRWMKDCHPVERQGEPIDVEDDGFMRLPAASGRDAGEYTCLIDISLDGRKVHGCTQHPADY</sequence>
<evidence type="ECO:0000313" key="2">
    <source>
        <dbReference type="Proteomes" id="UP000831701"/>
    </source>
</evidence>
<keyword evidence="2" id="KW-1185">Reference proteome</keyword>
<protein>
    <submittedName>
        <fullName evidence="1">Uncharacterized protein</fullName>
    </submittedName>
</protein>
<dbReference type="EMBL" id="CM041550">
    <property type="protein sequence ID" value="KAI3355715.1"/>
    <property type="molecule type" value="Genomic_DNA"/>
</dbReference>
<organism evidence="1 2">
    <name type="scientific">Scortum barcoo</name>
    <name type="common">barcoo grunter</name>
    <dbReference type="NCBI Taxonomy" id="214431"/>
    <lineage>
        <taxon>Eukaryota</taxon>
        <taxon>Metazoa</taxon>
        <taxon>Chordata</taxon>
        <taxon>Craniata</taxon>
        <taxon>Vertebrata</taxon>
        <taxon>Euteleostomi</taxon>
        <taxon>Actinopterygii</taxon>
        <taxon>Neopterygii</taxon>
        <taxon>Teleostei</taxon>
        <taxon>Neoteleostei</taxon>
        <taxon>Acanthomorphata</taxon>
        <taxon>Eupercaria</taxon>
        <taxon>Centrarchiformes</taxon>
        <taxon>Terapontoidei</taxon>
        <taxon>Terapontidae</taxon>
        <taxon>Scortum</taxon>
    </lineage>
</organism>
<gene>
    <name evidence="1" type="ORF">L3Q82_004303</name>
</gene>
<name>A0ACB8VJ74_9TELE</name>
<dbReference type="Proteomes" id="UP000831701">
    <property type="component" value="Chromosome 20"/>
</dbReference>
<evidence type="ECO:0000313" key="1">
    <source>
        <dbReference type="EMBL" id="KAI3355715.1"/>
    </source>
</evidence>
<accession>A0ACB8VJ74</accession>
<comment type="caution">
    <text evidence="1">The sequence shown here is derived from an EMBL/GenBank/DDBJ whole genome shotgun (WGS) entry which is preliminary data.</text>
</comment>